<dbReference type="SUPFAM" id="SSF53448">
    <property type="entry name" value="Nucleotide-diphospho-sugar transferases"/>
    <property type="match status" value="1"/>
</dbReference>
<dbReference type="PANTHER" id="PTHR22916:SF51">
    <property type="entry name" value="GLYCOSYLTRANSFERASE EPSH-RELATED"/>
    <property type="match status" value="1"/>
</dbReference>
<comment type="caution">
    <text evidence="4">The sequence shown here is derived from an EMBL/GenBank/DDBJ whole genome shotgun (WGS) entry which is preliminary data.</text>
</comment>
<reference evidence="4" key="1">
    <citation type="submission" date="2019-03" db="EMBL/GenBank/DDBJ databases">
        <title>Single cell metagenomics reveals metabolic interactions within the superorganism composed of flagellate Streblomastix strix and complex community of Bacteroidetes bacteria on its surface.</title>
        <authorList>
            <person name="Treitli S.C."/>
            <person name="Kolisko M."/>
            <person name="Husnik F."/>
            <person name="Keeling P."/>
            <person name="Hampl V."/>
        </authorList>
    </citation>
    <scope>NUCLEOTIDE SEQUENCE</scope>
    <source>
        <strain evidence="4">STM</strain>
    </source>
</reference>
<dbReference type="GO" id="GO:0016757">
    <property type="term" value="F:glycosyltransferase activity"/>
    <property type="evidence" value="ECO:0007669"/>
    <property type="project" value="UniProtKB-KW"/>
</dbReference>
<accession>A0A5J4RZZ6</accession>
<dbReference type="Gene3D" id="3.90.550.10">
    <property type="entry name" value="Spore Coat Polysaccharide Biosynthesis Protein SpsA, Chain A"/>
    <property type="match status" value="1"/>
</dbReference>
<dbReference type="PANTHER" id="PTHR22916">
    <property type="entry name" value="GLYCOSYLTRANSFERASE"/>
    <property type="match status" value="1"/>
</dbReference>
<dbReference type="CDD" id="cd00761">
    <property type="entry name" value="Glyco_tranf_GTA_type"/>
    <property type="match status" value="1"/>
</dbReference>
<keyword evidence="1 4" id="KW-0328">Glycosyltransferase</keyword>
<protein>
    <submittedName>
        <fullName evidence="4">Putative glycosyltransferase EpsJ</fullName>
        <ecNumber evidence="4">2.4.-.-</ecNumber>
    </submittedName>
</protein>
<evidence type="ECO:0000256" key="2">
    <source>
        <dbReference type="ARBA" id="ARBA00022679"/>
    </source>
</evidence>
<dbReference type="InterPro" id="IPR001173">
    <property type="entry name" value="Glyco_trans_2-like"/>
</dbReference>
<organism evidence="4">
    <name type="scientific">termite gut metagenome</name>
    <dbReference type="NCBI Taxonomy" id="433724"/>
    <lineage>
        <taxon>unclassified sequences</taxon>
        <taxon>metagenomes</taxon>
        <taxon>organismal metagenomes</taxon>
    </lineage>
</organism>
<proteinExistence type="predicted"/>
<dbReference type="AlphaFoldDB" id="A0A5J4RZZ6"/>
<dbReference type="EC" id="2.4.-.-" evidence="4"/>
<keyword evidence="2 4" id="KW-0808">Transferase</keyword>
<dbReference type="EMBL" id="SNRY01000531">
    <property type="protein sequence ID" value="KAA6339516.1"/>
    <property type="molecule type" value="Genomic_DNA"/>
</dbReference>
<gene>
    <name evidence="4" type="ORF">EZS27_012559</name>
</gene>
<sequence>MKKPKVSIIIPVYNTADYLEEAVGSILNQTLTELEIIAVNDGSTDNSLEILERIRQKDSRLHIHSQKNRGLSEARNTGMAYATGEFIYLFDSDDMLQKETLAACYQKAITESADIVFFDAGVIGTTGQNAFRNLPYERKHLLESNIVYRGNEILTFLINKRKFSSSPCLIFTRLGYLTSINLNFYSGIIHEDQLFTFLLFLQADKVCFIPENYFKRRMRPHSIMTSPVSIKNIHGHITVCRELAKYAQKPHFAIYRRLINKQIKNLVNITASTAISLNFRTRIDVLWDLVRFFGRMLQPQSVLLLVFPGLKIKKAPNR</sequence>
<evidence type="ECO:0000313" key="4">
    <source>
        <dbReference type="EMBL" id="KAA6339516.1"/>
    </source>
</evidence>
<dbReference type="Pfam" id="PF00535">
    <property type="entry name" value="Glycos_transf_2"/>
    <property type="match status" value="1"/>
</dbReference>
<evidence type="ECO:0000259" key="3">
    <source>
        <dbReference type="Pfam" id="PF00535"/>
    </source>
</evidence>
<feature type="domain" description="Glycosyltransferase 2-like" evidence="3">
    <location>
        <begin position="7"/>
        <end position="177"/>
    </location>
</feature>
<name>A0A5J4RZZ6_9ZZZZ</name>
<dbReference type="InterPro" id="IPR029044">
    <property type="entry name" value="Nucleotide-diphossugar_trans"/>
</dbReference>
<evidence type="ECO:0000256" key="1">
    <source>
        <dbReference type="ARBA" id="ARBA00022676"/>
    </source>
</evidence>